<dbReference type="Gene3D" id="1.20.930.20">
    <property type="entry name" value="Adaptor protein Cbl, N-terminal domain"/>
    <property type="match status" value="1"/>
</dbReference>
<dbReference type="HOGENOM" id="CLU_847482_0_0_1"/>
<gene>
    <name evidence="1" type="ORF">JAAARDRAFT_62581</name>
</gene>
<dbReference type="InParanoid" id="A0A067PK31"/>
<dbReference type="InterPro" id="IPR059179">
    <property type="entry name" value="MLKL-like_MCAfunc"/>
</dbReference>
<evidence type="ECO:0000313" key="1">
    <source>
        <dbReference type="EMBL" id="KDQ51367.1"/>
    </source>
</evidence>
<evidence type="ECO:0000313" key="2">
    <source>
        <dbReference type="Proteomes" id="UP000027265"/>
    </source>
</evidence>
<accession>A0A067PK31</accession>
<name>A0A067PK31_9AGAM</name>
<dbReference type="EMBL" id="KL197749">
    <property type="protein sequence ID" value="KDQ51367.1"/>
    <property type="molecule type" value="Genomic_DNA"/>
</dbReference>
<reference evidence="2" key="1">
    <citation type="journal article" date="2014" name="Proc. Natl. Acad. Sci. U.S.A.">
        <title>Extensive sampling of basidiomycete genomes demonstrates inadequacy of the white-rot/brown-rot paradigm for wood decay fungi.</title>
        <authorList>
            <person name="Riley R."/>
            <person name="Salamov A.A."/>
            <person name="Brown D.W."/>
            <person name="Nagy L.G."/>
            <person name="Floudas D."/>
            <person name="Held B.W."/>
            <person name="Levasseur A."/>
            <person name="Lombard V."/>
            <person name="Morin E."/>
            <person name="Otillar R."/>
            <person name="Lindquist E.A."/>
            <person name="Sun H."/>
            <person name="LaButti K.M."/>
            <person name="Schmutz J."/>
            <person name="Jabbour D."/>
            <person name="Luo H."/>
            <person name="Baker S.E."/>
            <person name="Pisabarro A.G."/>
            <person name="Walton J.D."/>
            <person name="Blanchette R.A."/>
            <person name="Henrissat B."/>
            <person name="Martin F."/>
            <person name="Cullen D."/>
            <person name="Hibbett D.S."/>
            <person name="Grigoriev I.V."/>
        </authorList>
    </citation>
    <scope>NUCLEOTIDE SEQUENCE [LARGE SCALE GENOMIC DNA]</scope>
    <source>
        <strain evidence="2">MUCL 33604</strain>
    </source>
</reference>
<dbReference type="AlphaFoldDB" id="A0A067PK31"/>
<proteinExistence type="predicted"/>
<dbReference type="Proteomes" id="UP000027265">
    <property type="component" value="Unassembled WGS sequence"/>
</dbReference>
<dbReference type="OrthoDB" id="3022530at2759"/>
<dbReference type="GO" id="GO:0007166">
    <property type="term" value="P:cell surface receptor signaling pathway"/>
    <property type="evidence" value="ECO:0007669"/>
    <property type="project" value="InterPro"/>
</dbReference>
<dbReference type="InterPro" id="IPR036537">
    <property type="entry name" value="Adaptor_Cbl_N_dom_sf"/>
</dbReference>
<keyword evidence="2" id="KW-1185">Reference proteome</keyword>
<sequence>MSVFVHRIFRRPAVSTSNILAQLENALRISSAASDALNIPVVKGVLSIGLEILAVVKKVQDSQDRCNQLAQTCAKYIMAIYSALCLDHLQDHLRDPHSSLFLHITEFTSTLSGVHKAMVSLAQKNYTSRFFGQGGITDCLGRYTTEVQNSYNVFQLKLDIRTAVTVQEISSTLNGLVGANCSNIVEKHQNLDLAPLQRSTMMLGSDVPSSSGTVTTFEYAGTNALNSFLADLECINSHRGPHLQQSFGLSASPLTPIKITAEFISRPGTDPLGLKSSVFSSRNFAVVMTQFHNATFGANYGPCARSVFLILSPSNLQLIFTLLPSTIR</sequence>
<protein>
    <submittedName>
        <fullName evidence="1">Uncharacterized protein</fullName>
    </submittedName>
</protein>
<organism evidence="1 2">
    <name type="scientific">Jaapia argillacea MUCL 33604</name>
    <dbReference type="NCBI Taxonomy" id="933084"/>
    <lineage>
        <taxon>Eukaryota</taxon>
        <taxon>Fungi</taxon>
        <taxon>Dikarya</taxon>
        <taxon>Basidiomycota</taxon>
        <taxon>Agaricomycotina</taxon>
        <taxon>Agaricomycetes</taxon>
        <taxon>Agaricomycetidae</taxon>
        <taxon>Jaapiales</taxon>
        <taxon>Jaapiaceae</taxon>
        <taxon>Jaapia</taxon>
    </lineage>
</organism>
<dbReference type="CDD" id="cd21037">
    <property type="entry name" value="MLKL_NTD"/>
    <property type="match status" value="1"/>
</dbReference>